<dbReference type="Proteomes" id="UP001221558">
    <property type="component" value="Chromosome"/>
</dbReference>
<evidence type="ECO:0000313" key="3">
    <source>
        <dbReference type="Proteomes" id="UP001221558"/>
    </source>
</evidence>
<dbReference type="NCBIfam" id="TIGR01200">
    <property type="entry name" value="GLPGLI"/>
    <property type="match status" value="1"/>
</dbReference>
<dbReference type="Pfam" id="PF22252">
    <property type="entry name" value="PNGase_F-II_N"/>
    <property type="match status" value="1"/>
</dbReference>
<keyword evidence="3" id="KW-1185">Reference proteome</keyword>
<protein>
    <submittedName>
        <fullName evidence="2">GLPGLI family protein</fullName>
    </submittedName>
</protein>
<sequence length="279" mass="31075">MRNHIKLIAAALLLCSCYAFSYKKTSEPPTGVAYYHFFHIRDTTNIGVLWEEDFVMPFNGKQSVYASATKISQDSIQMAKLEAAMQSGSNTINLGVLRQTTSDKLYLNEEQGALFINKNFNQSNYLIKEALEKINWEIEPETKEILGYTCQKAQGICKGRKYTAWFTTDIPVSFGPWKLHGLPGLILEAYDITHQIKFTCTKVVTHGSVPTSIALELPTDATTTTASAYDKMVKASNDGMSMDMMNAGGVTVDNVVIDRSVPGAKRKKFIVNFPLELTK</sequence>
<dbReference type="RefSeq" id="WP_274269128.1">
    <property type="nucleotide sequence ID" value="NZ_CP117880.1"/>
</dbReference>
<dbReference type="EMBL" id="CP117880">
    <property type="protein sequence ID" value="WDF70419.1"/>
    <property type="molecule type" value="Genomic_DNA"/>
</dbReference>
<evidence type="ECO:0000256" key="1">
    <source>
        <dbReference type="SAM" id="SignalP"/>
    </source>
</evidence>
<gene>
    <name evidence="2" type="ORF">PQ465_08590</name>
</gene>
<feature type="signal peptide" evidence="1">
    <location>
        <begin position="1"/>
        <end position="21"/>
    </location>
</feature>
<dbReference type="InterPro" id="IPR005901">
    <property type="entry name" value="GLPGLI"/>
</dbReference>
<proteinExistence type="predicted"/>
<name>A0ABY7WPE3_9SPHI</name>
<dbReference type="PROSITE" id="PS51257">
    <property type="entry name" value="PROKAR_LIPOPROTEIN"/>
    <property type="match status" value="1"/>
</dbReference>
<keyword evidence="1" id="KW-0732">Signal</keyword>
<feature type="chain" id="PRO_5045701469" evidence="1">
    <location>
        <begin position="22"/>
        <end position="279"/>
    </location>
</feature>
<reference evidence="2 3" key="1">
    <citation type="submission" date="2023-02" db="EMBL/GenBank/DDBJ databases">
        <title>Genome sequence of Sphingobacterium sp. KACC 22765.</title>
        <authorList>
            <person name="Kim S."/>
            <person name="Heo J."/>
            <person name="Kwon S.-W."/>
        </authorList>
    </citation>
    <scope>NUCLEOTIDE SEQUENCE [LARGE SCALE GENOMIC DNA]</scope>
    <source>
        <strain evidence="2 3">KACC 22765</strain>
    </source>
</reference>
<organism evidence="2 3">
    <name type="scientific">Sphingobacterium oryzagri</name>
    <dbReference type="NCBI Taxonomy" id="3025669"/>
    <lineage>
        <taxon>Bacteria</taxon>
        <taxon>Pseudomonadati</taxon>
        <taxon>Bacteroidota</taxon>
        <taxon>Sphingobacteriia</taxon>
        <taxon>Sphingobacteriales</taxon>
        <taxon>Sphingobacteriaceae</taxon>
        <taxon>Sphingobacterium</taxon>
    </lineage>
</organism>
<evidence type="ECO:0000313" key="2">
    <source>
        <dbReference type="EMBL" id="WDF70419.1"/>
    </source>
</evidence>
<accession>A0ABY7WPE3</accession>